<evidence type="ECO:0000259" key="2">
    <source>
        <dbReference type="PROSITE" id="PS51841"/>
    </source>
</evidence>
<accession>A0A0G1B043</accession>
<dbReference type="InterPro" id="IPR001322">
    <property type="entry name" value="Lamin_tail_dom"/>
</dbReference>
<sequence length="935" mass="103105">MIKKIKQKFIAVFILIFVISNFLNFQVPYGKAMMIGPDPTGINITGQVTDLQTQNPLANVTVKLLVRDPLDWYIWCDENDVCENSCTAPSYPKDNWCYTVEWETTTDNNGNYLLENTYACDLGADRVWYSDLEFSKDNYNTKIIEDINGICGETMTKDALLVPNENTPAWRQDILPGDILYDPYTSGVGHTGLYIGNGLVVEAQGVPFPLTGHPGLVNENNITKWDYPSRKDAYILRIKNRNGLSEEAMKLIKNNAIHFAIKQYDEKKPYDWSWHQKNSDTNSPSWYCSELVWAAYVNQGIDLEYSHDPLGVVSPISPSEIFQDDDVEIINSHLSTEPGTWRDYVFLLVFSPVNITVIDDQGHTFNKDTIGDIPGALYLEDEVDENGHVRDRVVLLNGHYQIIVTPKAGADPNDTYSLVLETDGQQTSLAQDVKIADIPDEPYIINSTSDGGGGHGPGGFVGGFSDTEESSDNTYQAGTLDAVFSSANNFSPTTTPSQIATTTAVAQNNGSLDFQSKISAENFPGDNDLCAALNLQVNKNSAEIYNSALTDFYVATSTLIASATDNFDFIASLPADADLGLQNKTCGFDLKLKSWQTGTDDENSGFNDEEILSFSISSGEWSATPAAPFVPGPGDVVINEIMWMGSVYDTNVLKENDEWIELRNMTSNDIDLTNWQLEHSAESQGSLILSGTLQANEYFIITNYNKNNSLINVDVNQATTTISLNNYYDTNGAVILKNNTGDIIDSTPTPTSDNWPAGINENSPNYKKWSMERTLTPGDGTLNTSWHTCDRTDGVMNATDLATMLSYWDSDAQNYNCGTPGHANLSANDPTALDYNPTILNNNSILNELPEIIQNNTEEENTEVIAPAAEEIMAPAEENNNLPEQILEPAEEPEEITAPVVEEIEPEIIVDQESAVSEPTELTTPSPMFIGETPP</sequence>
<feature type="region of interest" description="Disordered" evidence="1">
    <location>
        <begin position="448"/>
        <end position="473"/>
    </location>
</feature>
<feature type="compositionally biased region" description="Polar residues" evidence="1">
    <location>
        <begin position="914"/>
        <end position="926"/>
    </location>
</feature>
<gene>
    <name evidence="3" type="ORF">UV02_C0058G0002</name>
</gene>
<dbReference type="EMBL" id="LCCW01000058">
    <property type="protein sequence ID" value="KKS39696.1"/>
    <property type="molecule type" value="Genomic_DNA"/>
</dbReference>
<dbReference type="InterPro" id="IPR036415">
    <property type="entry name" value="Lamin_tail_dom_sf"/>
</dbReference>
<feature type="compositionally biased region" description="Gly residues" evidence="1">
    <location>
        <begin position="450"/>
        <end position="462"/>
    </location>
</feature>
<organism evidence="3 4">
    <name type="scientific">Candidatus Kuenenbacteria bacterium GW2011_GWA2_42_15</name>
    <dbReference type="NCBI Taxonomy" id="1618677"/>
    <lineage>
        <taxon>Bacteria</taxon>
        <taxon>Candidatus Kueneniibacteriota</taxon>
    </lineage>
</organism>
<feature type="region of interest" description="Disordered" evidence="1">
    <location>
        <begin position="910"/>
        <end position="935"/>
    </location>
</feature>
<comment type="caution">
    <text evidence="3">The sequence shown here is derived from an EMBL/GenBank/DDBJ whole genome shotgun (WGS) entry which is preliminary data.</text>
</comment>
<dbReference type="InterPro" id="IPR038765">
    <property type="entry name" value="Papain-like_cys_pep_sf"/>
</dbReference>
<dbReference type="Gene3D" id="3.90.1720.10">
    <property type="entry name" value="endopeptidase domain like (from Nostoc punctiforme)"/>
    <property type="match status" value="1"/>
</dbReference>
<reference evidence="3 4" key="1">
    <citation type="journal article" date="2015" name="Nature">
        <title>rRNA introns, odd ribosomes, and small enigmatic genomes across a large radiation of phyla.</title>
        <authorList>
            <person name="Brown C.T."/>
            <person name="Hug L.A."/>
            <person name="Thomas B.C."/>
            <person name="Sharon I."/>
            <person name="Castelle C.J."/>
            <person name="Singh A."/>
            <person name="Wilkins M.J."/>
            <person name="Williams K.H."/>
            <person name="Banfield J.F."/>
        </authorList>
    </citation>
    <scope>NUCLEOTIDE SEQUENCE [LARGE SCALE GENOMIC DNA]</scope>
</reference>
<protein>
    <recommendedName>
        <fullName evidence="2">LTD domain-containing protein</fullName>
    </recommendedName>
</protein>
<dbReference type="SUPFAM" id="SSF74853">
    <property type="entry name" value="Lamin A/C globular tail domain"/>
    <property type="match status" value="1"/>
</dbReference>
<dbReference type="PROSITE" id="PS51841">
    <property type="entry name" value="LTD"/>
    <property type="match status" value="1"/>
</dbReference>
<dbReference type="Pfam" id="PF00932">
    <property type="entry name" value="LTD"/>
    <property type="match status" value="1"/>
</dbReference>
<dbReference type="InterPro" id="IPR008969">
    <property type="entry name" value="CarboxyPept-like_regulatory"/>
</dbReference>
<dbReference type="Gene3D" id="2.60.40.1120">
    <property type="entry name" value="Carboxypeptidase-like, regulatory domain"/>
    <property type="match status" value="1"/>
</dbReference>
<dbReference type="AlphaFoldDB" id="A0A0G1B043"/>
<proteinExistence type="predicted"/>
<dbReference type="Gene3D" id="2.60.40.1260">
    <property type="entry name" value="Lamin Tail domain"/>
    <property type="match status" value="1"/>
</dbReference>
<dbReference type="Proteomes" id="UP000034516">
    <property type="component" value="Unassembled WGS sequence"/>
</dbReference>
<evidence type="ECO:0000313" key="3">
    <source>
        <dbReference type="EMBL" id="KKS39696.1"/>
    </source>
</evidence>
<name>A0A0G1B043_9BACT</name>
<feature type="domain" description="LTD" evidence="2">
    <location>
        <begin position="622"/>
        <end position="751"/>
    </location>
</feature>
<evidence type="ECO:0000313" key="4">
    <source>
        <dbReference type="Proteomes" id="UP000034516"/>
    </source>
</evidence>
<dbReference type="SUPFAM" id="SSF54001">
    <property type="entry name" value="Cysteine proteinases"/>
    <property type="match status" value="1"/>
</dbReference>
<dbReference type="SUPFAM" id="SSF49464">
    <property type="entry name" value="Carboxypeptidase regulatory domain-like"/>
    <property type="match status" value="1"/>
</dbReference>
<evidence type="ECO:0000256" key="1">
    <source>
        <dbReference type="SAM" id="MobiDB-lite"/>
    </source>
</evidence>